<dbReference type="CDD" id="cd18604">
    <property type="entry name" value="ABC_6TM_VMR1_D2_like"/>
    <property type="match status" value="1"/>
</dbReference>
<dbReference type="InterPro" id="IPR011527">
    <property type="entry name" value="ABC1_TM_dom"/>
</dbReference>
<dbReference type="SMART" id="SM00382">
    <property type="entry name" value="AAA"/>
    <property type="match status" value="2"/>
</dbReference>
<dbReference type="SUPFAM" id="SSF90123">
    <property type="entry name" value="ABC transporter transmembrane region"/>
    <property type="match status" value="2"/>
</dbReference>
<comment type="caution">
    <text evidence="13">The sequence shown here is derived from an EMBL/GenBank/DDBJ whole genome shotgun (WGS) entry which is preliminary data.</text>
</comment>
<feature type="compositionally biased region" description="Acidic residues" evidence="9">
    <location>
        <begin position="44"/>
        <end position="56"/>
    </location>
</feature>
<dbReference type="Pfam" id="PF00005">
    <property type="entry name" value="ABC_tran"/>
    <property type="match status" value="2"/>
</dbReference>
<evidence type="ECO:0000256" key="5">
    <source>
        <dbReference type="ARBA" id="ARBA00022741"/>
    </source>
</evidence>
<dbReference type="GO" id="GO:0016887">
    <property type="term" value="F:ATP hydrolysis activity"/>
    <property type="evidence" value="ECO:0007669"/>
    <property type="project" value="InterPro"/>
</dbReference>
<keyword evidence="7 10" id="KW-1133">Transmembrane helix</keyword>
<dbReference type="CDD" id="cd03250">
    <property type="entry name" value="ABCC_MRP_domain1"/>
    <property type="match status" value="1"/>
</dbReference>
<dbReference type="InterPro" id="IPR003439">
    <property type="entry name" value="ABC_transporter-like_ATP-bd"/>
</dbReference>
<sequence>MSFTKIAAVWAVPFVTSAVASVLLRRQLRIRGSGYSAVRSDTLADSDAEDEEDVENDGARGASGMHRIPARESPILMTILARGVCFFAVLNVLFAFLRLAVSPTFGAGESFAGFLAIAALDVSAKLILLFLVTLTLGTATNVASNAESLHIIRNQSAVCLAAGVFDYLNFKDAGHNSQLFLAWNILSPSVLVLTLGYLDLRFSALRAFESQTTASTRVGNPWPEYSTNIFSRMSFSWMNDLIATAVSRSLIESDLWQLDPKDTGKYIHGCFCKERNGVPYQKGMLLRLLLRLNFRILASEYTISLVDHLFIFGGPFFIRNILQAIQNPDSTPKDILKPVIGMFVVAIARTACESQLYFVNRRIDVRIRGALVAAIYSKGIERMQPPVVSRTDASFSDGAVSNLMSADTDKVLACFRQSHYLLSVPLLLALCMGLLVSSVGWAAALAGMASLSLAVPATRYVGQLIKGYRKELMKKSDSRMRKILNGMKTIKLFGWEPHFFSQADTVREQELQALSGYLSCSVATQLIWRCSPLLASAVTFFIKALVSGADQGIDAATAFTVLAMYNNVLRYPLFVVPKLAISIMELNVSLDRIEAFLMEPELEKVSESVPETEPVSHSTIGFMNNASFNFGGEGNHEPVLKNLNFKLPDGKLSIVVGKTGSGKSSLLLALLGEMRTLSGQVVNLSTLSQTKPAVSYASQHPWLLNASIRDNILFGEAFEESRYYRVIAACALQADLDTLESGDKTNVGDRGTTLSGGQRQRISLARAVYAPSQVVLLDDVLSAVDAKTAKHILRECLLGPLMQNRTRVLVTHAVDLLLPEAAFMVVMQSGAAAAVGSVDSVLKMVNTEETIKTAWNDVMGGKAAVKRDSSVEQLDVSPRDEEKAVTVKPIVKTLREESKLSGRVSWSAYIFYLTSAGGIYSGIGLVGSILVAYVFGFLHDYSLKVWSDQSEPSESFGALLYYLAAAGTAIFALFLRFSYQISFSARASRQIYGKSFGKLLHARISTFDTMTAGSVMNRFGKDTQVLDQEVASSIGETLQQVIHGVFVASMISIASPILLVFAIPIGMLYTPIARKFLAATRSLKRLESSTRSPIYSAFGEMLSGTVTIRAFGKRNLFVETALDTLDANHRAFLPLWGVNRWLAFRVEIVGALVVLAAGCSIAFGVSRELGGIRINPGLAGLVLNYSSMFTDVLTWLVRNSAQMEMTFTSVERLQEYMDLEQEDSENEEGRHPPDSWPSEGSVVIQDLAVQYVPDGPLALDLRGLHTIQAGQSVGIVGRTGSGKSTFAMSLLRLVQLKEGSINMDGIDISLISLKDLRERVVIVPQDVFLFAGTIRSNMDPLKEFSDQVLEKCLDFVQSSSTILPWERGGESILETLVLDGGANLSGGQRQVISLARAYLKKCFRDGTISKLEGSLYSGGYGKGMIVMDEATASLDPRSEEAMQAAVKELIEGTHLGGRKWTSITIAHRIQTVLEMDRVIVLSGGKVVQDGPPKYLVGLGKGAFWELYQDAGLR</sequence>
<evidence type="ECO:0000256" key="4">
    <source>
        <dbReference type="ARBA" id="ARBA00022737"/>
    </source>
</evidence>
<dbReference type="FunFam" id="1.20.1560.10:FF:000013">
    <property type="entry name" value="ABC transporter C family member 2"/>
    <property type="match status" value="1"/>
</dbReference>
<evidence type="ECO:0000256" key="6">
    <source>
        <dbReference type="ARBA" id="ARBA00022840"/>
    </source>
</evidence>
<dbReference type="EMBL" id="QEAP01000079">
    <property type="protein sequence ID" value="TPX75509.1"/>
    <property type="molecule type" value="Genomic_DNA"/>
</dbReference>
<dbReference type="InterPro" id="IPR027417">
    <property type="entry name" value="P-loop_NTPase"/>
</dbReference>
<evidence type="ECO:0000256" key="8">
    <source>
        <dbReference type="ARBA" id="ARBA00023136"/>
    </source>
</evidence>
<dbReference type="InterPro" id="IPR036640">
    <property type="entry name" value="ABC1_TM_sf"/>
</dbReference>
<evidence type="ECO:0000256" key="1">
    <source>
        <dbReference type="ARBA" id="ARBA00004141"/>
    </source>
</evidence>
<keyword evidence="5" id="KW-0547">Nucleotide-binding</keyword>
<feature type="transmembrane region" description="Helical" evidence="10">
    <location>
        <begin position="1045"/>
        <end position="1069"/>
    </location>
</feature>
<feature type="transmembrane region" description="Helical" evidence="10">
    <location>
        <begin position="1142"/>
        <end position="1165"/>
    </location>
</feature>
<feature type="transmembrane region" description="Helical" evidence="10">
    <location>
        <begin position="909"/>
        <end position="938"/>
    </location>
</feature>
<dbReference type="PANTHER" id="PTHR24223">
    <property type="entry name" value="ATP-BINDING CASSETTE SUB-FAMILY C"/>
    <property type="match status" value="1"/>
</dbReference>
<dbReference type="Pfam" id="PF00664">
    <property type="entry name" value="ABC_membrane"/>
    <property type="match status" value="2"/>
</dbReference>
<dbReference type="GO" id="GO:0140359">
    <property type="term" value="F:ABC-type transporter activity"/>
    <property type="evidence" value="ECO:0007669"/>
    <property type="project" value="InterPro"/>
</dbReference>
<name>A0A507FGM1_9FUNG</name>
<dbReference type="PROSITE" id="PS00211">
    <property type="entry name" value="ABC_TRANSPORTER_1"/>
    <property type="match status" value="2"/>
</dbReference>
<dbReference type="InterPro" id="IPR017871">
    <property type="entry name" value="ABC_transporter-like_CS"/>
</dbReference>
<dbReference type="PROSITE" id="PS50929">
    <property type="entry name" value="ABC_TM1F"/>
    <property type="match status" value="2"/>
</dbReference>
<comment type="subcellular location">
    <subcellularLocation>
        <location evidence="1">Membrane</location>
        <topology evidence="1">Multi-pass membrane protein</topology>
    </subcellularLocation>
</comment>
<feature type="region of interest" description="Disordered" evidence="9">
    <location>
        <begin position="42"/>
        <end position="65"/>
    </location>
</feature>
<proteinExistence type="predicted"/>
<dbReference type="Gene3D" id="3.40.50.300">
    <property type="entry name" value="P-loop containing nucleotide triphosphate hydrolases"/>
    <property type="match status" value="2"/>
</dbReference>
<dbReference type="Proteomes" id="UP000320333">
    <property type="component" value="Unassembled WGS sequence"/>
</dbReference>
<dbReference type="GO" id="GO:0005524">
    <property type="term" value="F:ATP binding"/>
    <property type="evidence" value="ECO:0007669"/>
    <property type="project" value="UniProtKB-KW"/>
</dbReference>
<feature type="transmembrane region" description="Helical" evidence="10">
    <location>
        <begin position="1177"/>
        <end position="1197"/>
    </location>
</feature>
<dbReference type="FunFam" id="3.40.50.300:FF:000997">
    <property type="entry name" value="Multidrug resistance-associated protein 1"/>
    <property type="match status" value="1"/>
</dbReference>
<reference evidence="13 14" key="1">
    <citation type="journal article" date="2019" name="Sci. Rep.">
        <title>Comparative genomics of chytrid fungi reveal insights into the obligate biotrophic and pathogenic lifestyle of Synchytrium endobioticum.</title>
        <authorList>
            <person name="van de Vossenberg B.T.L.H."/>
            <person name="Warris S."/>
            <person name="Nguyen H.D.T."/>
            <person name="van Gent-Pelzer M.P.E."/>
            <person name="Joly D.L."/>
            <person name="van de Geest H.C."/>
            <person name="Bonants P.J.M."/>
            <person name="Smith D.S."/>
            <person name="Levesque C.A."/>
            <person name="van der Lee T.A.J."/>
        </authorList>
    </citation>
    <scope>NUCLEOTIDE SEQUENCE [LARGE SCALE GENOMIC DNA]</scope>
    <source>
        <strain evidence="13 14">CBS 675.73</strain>
    </source>
</reference>
<dbReference type="InterPro" id="IPR050173">
    <property type="entry name" value="ABC_transporter_C-like"/>
</dbReference>
<feature type="transmembrane region" description="Helical" evidence="10">
    <location>
        <begin position="6"/>
        <end position="24"/>
    </location>
</feature>
<feature type="transmembrane region" description="Helical" evidence="10">
    <location>
        <begin position="958"/>
        <end position="979"/>
    </location>
</feature>
<feature type="transmembrane region" description="Helical" evidence="10">
    <location>
        <begin position="292"/>
        <end position="318"/>
    </location>
</feature>
<evidence type="ECO:0000313" key="13">
    <source>
        <dbReference type="EMBL" id="TPX75509.1"/>
    </source>
</evidence>
<protein>
    <recommendedName>
        <fullName evidence="15">P-loop containing nucleoside triphosphate hydrolase protein</fullName>
    </recommendedName>
</protein>
<keyword evidence="4" id="KW-0677">Repeat</keyword>
<accession>A0A507FGM1</accession>
<keyword evidence="8 10" id="KW-0472">Membrane</keyword>
<evidence type="ECO:0000259" key="11">
    <source>
        <dbReference type="PROSITE" id="PS50893"/>
    </source>
</evidence>
<evidence type="ECO:0000256" key="3">
    <source>
        <dbReference type="ARBA" id="ARBA00022692"/>
    </source>
</evidence>
<feature type="transmembrane region" description="Helical" evidence="10">
    <location>
        <begin position="111"/>
        <end position="139"/>
    </location>
</feature>
<dbReference type="InterPro" id="IPR003593">
    <property type="entry name" value="AAA+_ATPase"/>
</dbReference>
<dbReference type="SUPFAM" id="SSF52540">
    <property type="entry name" value="P-loop containing nucleoside triphosphate hydrolases"/>
    <property type="match status" value="2"/>
</dbReference>
<evidence type="ECO:0008006" key="15">
    <source>
        <dbReference type="Google" id="ProtNLM"/>
    </source>
</evidence>
<dbReference type="PROSITE" id="PS50893">
    <property type="entry name" value="ABC_TRANSPORTER_2"/>
    <property type="match status" value="2"/>
</dbReference>
<evidence type="ECO:0000256" key="2">
    <source>
        <dbReference type="ARBA" id="ARBA00022448"/>
    </source>
</evidence>
<dbReference type="STRING" id="246404.A0A507FGM1"/>
<evidence type="ECO:0000256" key="9">
    <source>
        <dbReference type="SAM" id="MobiDB-lite"/>
    </source>
</evidence>
<feature type="domain" description="ABC transporter" evidence="11">
    <location>
        <begin position="623"/>
        <end position="854"/>
    </location>
</feature>
<feature type="transmembrane region" description="Helical" evidence="10">
    <location>
        <begin position="75"/>
        <end position="99"/>
    </location>
</feature>
<keyword evidence="2" id="KW-0813">Transport</keyword>
<dbReference type="Gene3D" id="1.20.1560.10">
    <property type="entry name" value="ABC transporter type 1, transmembrane domain"/>
    <property type="match status" value="2"/>
</dbReference>
<feature type="domain" description="ABC transporter" evidence="11">
    <location>
        <begin position="1242"/>
        <end position="1508"/>
    </location>
</feature>
<organism evidence="13 14">
    <name type="scientific">Chytriomyces confervae</name>
    <dbReference type="NCBI Taxonomy" id="246404"/>
    <lineage>
        <taxon>Eukaryota</taxon>
        <taxon>Fungi</taxon>
        <taxon>Fungi incertae sedis</taxon>
        <taxon>Chytridiomycota</taxon>
        <taxon>Chytridiomycota incertae sedis</taxon>
        <taxon>Chytridiomycetes</taxon>
        <taxon>Chytridiales</taxon>
        <taxon>Chytriomycetaceae</taxon>
        <taxon>Chytriomyces</taxon>
    </lineage>
</organism>
<feature type="transmembrane region" description="Helical" evidence="10">
    <location>
        <begin position="420"/>
        <end position="439"/>
    </location>
</feature>
<dbReference type="PANTHER" id="PTHR24223:SF353">
    <property type="entry name" value="ABC TRANSPORTER ATP-BINDING PROTEIN_PERMEASE VMR1-RELATED"/>
    <property type="match status" value="1"/>
</dbReference>
<keyword evidence="3 10" id="KW-0812">Transmembrane</keyword>
<evidence type="ECO:0000259" key="12">
    <source>
        <dbReference type="PROSITE" id="PS50929"/>
    </source>
</evidence>
<dbReference type="OrthoDB" id="6500128at2759"/>
<feature type="transmembrane region" description="Helical" evidence="10">
    <location>
        <begin position="180"/>
        <end position="198"/>
    </location>
</feature>
<evidence type="ECO:0000256" key="10">
    <source>
        <dbReference type="SAM" id="Phobius"/>
    </source>
</evidence>
<dbReference type="GO" id="GO:0016020">
    <property type="term" value="C:membrane"/>
    <property type="evidence" value="ECO:0007669"/>
    <property type="project" value="UniProtKB-SubCell"/>
</dbReference>
<feature type="domain" description="ABC transmembrane type-1" evidence="12">
    <location>
        <begin position="916"/>
        <end position="1205"/>
    </location>
</feature>
<evidence type="ECO:0000256" key="7">
    <source>
        <dbReference type="ARBA" id="ARBA00022989"/>
    </source>
</evidence>
<keyword evidence="6" id="KW-0067">ATP-binding</keyword>
<feature type="domain" description="ABC transmembrane type-1" evidence="12">
    <location>
        <begin position="304"/>
        <end position="569"/>
    </location>
</feature>
<gene>
    <name evidence="13" type="ORF">CcCBS67573_g03221</name>
</gene>
<evidence type="ECO:0000313" key="14">
    <source>
        <dbReference type="Proteomes" id="UP000320333"/>
    </source>
</evidence>
<keyword evidence="14" id="KW-1185">Reference proteome</keyword>